<dbReference type="EMBL" id="AP018930">
    <property type="protein sequence ID" value="BBG26077.1"/>
    <property type="molecule type" value="Genomic_DNA"/>
</dbReference>
<gene>
    <name evidence="1" type="ORF">IC007_0582</name>
</gene>
<evidence type="ECO:0000313" key="2">
    <source>
        <dbReference type="Proteomes" id="UP000325030"/>
    </source>
</evidence>
<proteinExistence type="predicted"/>
<sequence>MSLVVQAKQKAWSLKSRKTNLNMREVRRVRLD</sequence>
<name>A0A510E0W4_9CREN</name>
<dbReference type="AlphaFoldDB" id="A0A510E0W4"/>
<organism evidence="1 2">
    <name type="scientific">Sulfuracidifex tepidarius</name>
    <dbReference type="NCBI Taxonomy" id="1294262"/>
    <lineage>
        <taxon>Archaea</taxon>
        <taxon>Thermoproteota</taxon>
        <taxon>Thermoprotei</taxon>
        <taxon>Sulfolobales</taxon>
        <taxon>Sulfolobaceae</taxon>
        <taxon>Sulfuracidifex</taxon>
    </lineage>
</organism>
<dbReference type="Proteomes" id="UP000325030">
    <property type="component" value="Chromosome"/>
</dbReference>
<accession>A0A510E0W4</accession>
<reference evidence="2" key="1">
    <citation type="submission" date="2018-09" db="EMBL/GenBank/DDBJ databases">
        <title>Complete Genome Sequencing of Sulfolobus sp. JCM 16834.</title>
        <authorList>
            <person name="Kato S."/>
            <person name="Itoh T."/>
            <person name="Ohkuma M."/>
        </authorList>
    </citation>
    <scope>NUCLEOTIDE SEQUENCE [LARGE SCALE GENOMIC DNA]</scope>
    <source>
        <strain evidence="2">IC-007</strain>
    </source>
</reference>
<evidence type="ECO:0000313" key="1">
    <source>
        <dbReference type="EMBL" id="BBG26077.1"/>
    </source>
</evidence>
<protein>
    <submittedName>
        <fullName evidence="1">Uncharacterized protein</fullName>
    </submittedName>
</protein>